<evidence type="ECO:0000259" key="2">
    <source>
        <dbReference type="PROSITE" id="PS50110"/>
    </source>
</evidence>
<name>A0ABU7GBG7_9SPHN</name>
<dbReference type="Pfam" id="PF00072">
    <property type="entry name" value="Response_reg"/>
    <property type="match status" value="1"/>
</dbReference>
<dbReference type="EMBL" id="JAZDQV010000002">
    <property type="protein sequence ID" value="MEE1876447.1"/>
    <property type="molecule type" value="Genomic_DNA"/>
</dbReference>
<keyword evidence="4" id="KW-1185">Reference proteome</keyword>
<dbReference type="InterPro" id="IPR045279">
    <property type="entry name" value="ARR-like"/>
</dbReference>
<dbReference type="CDD" id="cd00156">
    <property type="entry name" value="REC"/>
    <property type="match status" value="1"/>
</dbReference>
<comment type="caution">
    <text evidence="3">The sequence shown here is derived from an EMBL/GenBank/DDBJ whole genome shotgun (WGS) entry which is preliminary data.</text>
</comment>
<feature type="modified residue" description="4-aspartylphosphate" evidence="1">
    <location>
        <position position="87"/>
    </location>
</feature>
<organism evidence="3 4">
    <name type="scientific">Altererythrobacter litoralis</name>
    <dbReference type="NCBI Taxonomy" id="3113904"/>
    <lineage>
        <taxon>Bacteria</taxon>
        <taxon>Pseudomonadati</taxon>
        <taxon>Pseudomonadota</taxon>
        <taxon>Alphaproteobacteria</taxon>
        <taxon>Sphingomonadales</taxon>
        <taxon>Erythrobacteraceae</taxon>
        <taxon>Altererythrobacter</taxon>
    </lineage>
</organism>
<evidence type="ECO:0000313" key="3">
    <source>
        <dbReference type="EMBL" id="MEE1876447.1"/>
    </source>
</evidence>
<proteinExistence type="predicted"/>
<dbReference type="Proteomes" id="UP001343492">
    <property type="component" value="Unassembled WGS sequence"/>
</dbReference>
<gene>
    <name evidence="3" type="ORF">VRS74_01950</name>
</gene>
<dbReference type="PANTHER" id="PTHR43874:SF7">
    <property type="entry name" value="TWO-COMPONENT RESPONSE REGULATOR ARR10"/>
    <property type="match status" value="1"/>
</dbReference>
<reference evidence="3 4" key="1">
    <citation type="submission" date="2024-01" db="EMBL/GenBank/DDBJ databases">
        <title>The genome sequence of Erythrobacteraceae sp. strain 1XM1-14.</title>
        <authorList>
            <person name="Liu Y."/>
        </authorList>
    </citation>
    <scope>NUCLEOTIDE SEQUENCE [LARGE SCALE GENOMIC DNA]</scope>
    <source>
        <strain evidence="3 4">1XM1-14</strain>
    </source>
</reference>
<sequence length="211" mass="23319">MTIRSARQITAKESGRAIRTMIATGMHGSLWRYKMRKVLVVDDDAIALDVYQAAVSSLGYACLTVDNGQGALQILSDIQDVNIIISDINMPGLDGITLLKEIEARFMDHRPIVCILITAQTSLDKAVEAIRHSAIDFLSKSDVLSEIGSALRRASLKLSRLESRLPKSGNDGLYKNKYAPSEEFESVIKGIMASETNSNNEAIQNLHRKKW</sequence>
<evidence type="ECO:0000256" key="1">
    <source>
        <dbReference type="PROSITE-ProRule" id="PRU00169"/>
    </source>
</evidence>
<dbReference type="PANTHER" id="PTHR43874">
    <property type="entry name" value="TWO-COMPONENT RESPONSE REGULATOR"/>
    <property type="match status" value="1"/>
</dbReference>
<protein>
    <submittedName>
        <fullName evidence="3">Response regulator</fullName>
    </submittedName>
</protein>
<dbReference type="PROSITE" id="PS50110">
    <property type="entry name" value="RESPONSE_REGULATORY"/>
    <property type="match status" value="1"/>
</dbReference>
<dbReference type="SMART" id="SM00448">
    <property type="entry name" value="REC"/>
    <property type="match status" value="1"/>
</dbReference>
<dbReference type="InterPro" id="IPR001789">
    <property type="entry name" value="Sig_transdc_resp-reg_receiver"/>
</dbReference>
<dbReference type="SUPFAM" id="SSF52172">
    <property type="entry name" value="CheY-like"/>
    <property type="match status" value="1"/>
</dbReference>
<dbReference type="Gene3D" id="3.40.50.2300">
    <property type="match status" value="1"/>
</dbReference>
<feature type="domain" description="Response regulatory" evidence="2">
    <location>
        <begin position="37"/>
        <end position="155"/>
    </location>
</feature>
<evidence type="ECO:0000313" key="4">
    <source>
        <dbReference type="Proteomes" id="UP001343492"/>
    </source>
</evidence>
<dbReference type="InterPro" id="IPR011006">
    <property type="entry name" value="CheY-like_superfamily"/>
</dbReference>
<keyword evidence="1" id="KW-0597">Phosphoprotein</keyword>
<accession>A0ABU7GBG7</accession>